<accession>A0A7W8J4W1</accession>
<sequence length="294" mass="31622">MTLSVAAILCVSYSAIAQNPRIAADMELPLSAEQMAETTGLLPIFNRMKELVAQPNVEHQFELMSLQQQVLLQVTAASLQVDAAAGQIAAEIGETRELENYLSGRRDSKVNKINLINLGVGGTLATASSALGFTVHDNAAAVTGVLAGTATVALSLMGLKASRGETRELQVPSNMLSEVFSHPSDVNNVYPPIVASFMNATAPNDVDGLSRQDRLIRSWEDVGRIPAVDSAAGQEKINHLTSLPGQKIKQTIADLDDRQAMLYDLQVRLNYMKQDLAILLAAVPKLQNAQLIQH</sequence>
<feature type="chain" id="PRO_5031256700" evidence="1">
    <location>
        <begin position="18"/>
        <end position="294"/>
    </location>
</feature>
<keyword evidence="1" id="KW-0732">Signal</keyword>
<reference evidence="2 3" key="1">
    <citation type="submission" date="2020-08" db="EMBL/GenBank/DDBJ databases">
        <title>Genomic Encyclopedia of Type Strains, Phase IV (KMG-V): Genome sequencing to study the core and pangenomes of soil and plant-associated prokaryotes.</title>
        <authorList>
            <person name="Whitman W."/>
        </authorList>
    </citation>
    <scope>NUCLEOTIDE SEQUENCE [LARGE SCALE GENOMIC DNA]</scope>
    <source>
        <strain evidence="2 3">M8US30</strain>
    </source>
</reference>
<evidence type="ECO:0000256" key="1">
    <source>
        <dbReference type="SAM" id="SignalP"/>
    </source>
</evidence>
<dbReference type="AlphaFoldDB" id="A0A7W8J4W1"/>
<name>A0A7W8J4W1_9BACT</name>
<evidence type="ECO:0000313" key="3">
    <source>
        <dbReference type="Proteomes" id="UP000569092"/>
    </source>
</evidence>
<feature type="signal peptide" evidence="1">
    <location>
        <begin position="1"/>
        <end position="17"/>
    </location>
</feature>
<dbReference type="EMBL" id="JACHDZ010000001">
    <property type="protein sequence ID" value="MBB5342583.1"/>
    <property type="molecule type" value="Genomic_DNA"/>
</dbReference>
<dbReference type="Proteomes" id="UP000569092">
    <property type="component" value="Unassembled WGS sequence"/>
</dbReference>
<protein>
    <submittedName>
        <fullName evidence="2">Uncharacterized protein</fullName>
    </submittedName>
</protein>
<organism evidence="2 3">
    <name type="scientific">Tunturiibacter lichenicola</name>
    <dbReference type="NCBI Taxonomy" id="2051959"/>
    <lineage>
        <taxon>Bacteria</taxon>
        <taxon>Pseudomonadati</taxon>
        <taxon>Acidobacteriota</taxon>
        <taxon>Terriglobia</taxon>
        <taxon>Terriglobales</taxon>
        <taxon>Acidobacteriaceae</taxon>
        <taxon>Tunturiibacter</taxon>
    </lineage>
</organism>
<evidence type="ECO:0000313" key="2">
    <source>
        <dbReference type="EMBL" id="MBB5342583.1"/>
    </source>
</evidence>
<proteinExistence type="predicted"/>
<comment type="caution">
    <text evidence="2">The sequence shown here is derived from an EMBL/GenBank/DDBJ whole genome shotgun (WGS) entry which is preliminary data.</text>
</comment>
<gene>
    <name evidence="2" type="ORF">HDF10_000533</name>
</gene>